<dbReference type="GO" id="GO:0051060">
    <property type="term" value="F:pullulanase activity"/>
    <property type="evidence" value="ECO:0007669"/>
    <property type="project" value="InterPro"/>
</dbReference>
<dbReference type="AlphaFoldDB" id="A0A918VSZ9"/>
<feature type="signal peptide" evidence="3">
    <location>
        <begin position="1"/>
        <end position="31"/>
    </location>
</feature>
<evidence type="ECO:0000313" key="5">
    <source>
        <dbReference type="EMBL" id="GHA20192.1"/>
    </source>
</evidence>
<dbReference type="SMART" id="SM00642">
    <property type="entry name" value="Aamy"/>
    <property type="match status" value="1"/>
</dbReference>
<dbReference type="InterPro" id="IPR006047">
    <property type="entry name" value="GH13_cat_dom"/>
</dbReference>
<comment type="similarity">
    <text evidence="1">Belongs to the glycosyl hydrolase 13 family.</text>
</comment>
<accession>A0A918VSZ9</accession>
<organism evidence="5 6">
    <name type="scientific">Arenicella chitinivorans</name>
    <dbReference type="NCBI Taxonomy" id="1329800"/>
    <lineage>
        <taxon>Bacteria</taxon>
        <taxon>Pseudomonadati</taxon>
        <taxon>Pseudomonadota</taxon>
        <taxon>Gammaproteobacteria</taxon>
        <taxon>Arenicellales</taxon>
        <taxon>Arenicellaceae</taxon>
        <taxon>Arenicella</taxon>
    </lineage>
</organism>
<dbReference type="SUPFAM" id="SSF81296">
    <property type="entry name" value="E set domains"/>
    <property type="match status" value="2"/>
</dbReference>
<dbReference type="Gene3D" id="2.60.40.10">
    <property type="entry name" value="Immunoglobulins"/>
    <property type="match status" value="3"/>
</dbReference>
<dbReference type="InterPro" id="IPR024561">
    <property type="entry name" value="Pullul_strch_C"/>
</dbReference>
<gene>
    <name evidence="5" type="ORF">GCM10008090_32650</name>
</gene>
<evidence type="ECO:0000256" key="1">
    <source>
        <dbReference type="ARBA" id="ARBA00008061"/>
    </source>
</evidence>
<comment type="caution">
    <text evidence="5">The sequence shown here is derived from an EMBL/GenBank/DDBJ whole genome shotgun (WGS) entry which is preliminary data.</text>
</comment>
<dbReference type="InterPro" id="IPR054409">
    <property type="entry name" value="X25_BaPul-like"/>
</dbReference>
<dbReference type="NCBIfam" id="TIGR02103">
    <property type="entry name" value="pullul_strch"/>
    <property type="match status" value="1"/>
</dbReference>
<feature type="chain" id="PRO_5036700321" evidence="3">
    <location>
        <begin position="32"/>
        <end position="1114"/>
    </location>
</feature>
<dbReference type="InterPro" id="IPR017853">
    <property type="entry name" value="GH"/>
</dbReference>
<proteinExistence type="inferred from homology"/>
<dbReference type="InterPro" id="IPR040671">
    <property type="entry name" value="Pullulanase_N2"/>
</dbReference>
<dbReference type="CDD" id="cd11341">
    <property type="entry name" value="AmyAc_Pullulanase_LD-like"/>
    <property type="match status" value="1"/>
</dbReference>
<dbReference type="Pfam" id="PF22058">
    <property type="entry name" value="X25_BaPul_like"/>
    <property type="match status" value="2"/>
</dbReference>
<name>A0A918VSZ9_9GAMM</name>
<dbReference type="InterPro" id="IPR014756">
    <property type="entry name" value="Ig_E-set"/>
</dbReference>
<keyword evidence="6" id="KW-1185">Reference proteome</keyword>
<evidence type="ECO:0000256" key="3">
    <source>
        <dbReference type="SAM" id="SignalP"/>
    </source>
</evidence>
<reference evidence="5" key="2">
    <citation type="submission" date="2020-09" db="EMBL/GenBank/DDBJ databases">
        <authorList>
            <person name="Sun Q."/>
            <person name="Kim S."/>
        </authorList>
    </citation>
    <scope>NUCLEOTIDE SEQUENCE</scope>
    <source>
        <strain evidence="5">KCTC 12711</strain>
    </source>
</reference>
<keyword evidence="2" id="KW-0378">Hydrolase</keyword>
<evidence type="ECO:0000313" key="6">
    <source>
        <dbReference type="Proteomes" id="UP000614811"/>
    </source>
</evidence>
<dbReference type="GO" id="GO:0005975">
    <property type="term" value="P:carbohydrate metabolic process"/>
    <property type="evidence" value="ECO:0007669"/>
    <property type="project" value="InterPro"/>
</dbReference>
<keyword evidence="2" id="KW-0326">Glycosidase</keyword>
<dbReference type="PANTHER" id="PTHR43002">
    <property type="entry name" value="GLYCOGEN DEBRANCHING ENZYME"/>
    <property type="match status" value="1"/>
</dbReference>
<dbReference type="InterPro" id="IPR004193">
    <property type="entry name" value="Glyco_hydro_13_N"/>
</dbReference>
<dbReference type="SUPFAM" id="SSF51445">
    <property type="entry name" value="(Trans)glycosidases"/>
    <property type="match status" value="1"/>
</dbReference>
<evidence type="ECO:0000256" key="2">
    <source>
        <dbReference type="ARBA" id="ARBA00023295"/>
    </source>
</evidence>
<dbReference type="CDD" id="cd02860">
    <property type="entry name" value="E_set_Pullulanase"/>
    <property type="match status" value="1"/>
</dbReference>
<sequence length="1114" mass="124038">MERKPILHLCRAWCATLRITLLGLACGLAQAQTDNTPAPSTVTIPGTLQASQGCPGNWQPECAATYLQYDAAADVWSASFALPAGSYEYKAALNNSWDENYGANAERNGPNIGLTLDSSRDVRFYYDHKTHWVTDNVTARIAIAAGNFQAHLGCAGDWQPDCLNSWLQDPDGDGIYSFTTDALPAGDYEAKVTINQSWDENYGVDGVPGGANIVFTVPSAGTDMLFQFNAANNTLQIGVGDAPNGDLRQAKAFWLDANTLAWNTVIDSTDQLTLHASATAELGLDLDSVTGGTDYPLVLLGGLPDPLKAQFRHLSDYTAISLPNLDPQTKRQLLKTQLAISIRDQDGKLKDATAIQTPGAIDDLFVFDGELGPVYQDDTLSTHVWAPTAQQVDLLLYEDSSQTEPSAVFPMQEDPATGVWSASNLADWDRMYYRYRVTVYTKVTRQVEVNEVTDPYSVSLSMNSRLSQFVDLADRDLKPRGWDYLRKPRLRAAEDISIYELHVRDFSILDTTVPEHERGTFNAFTRNHSRGMRHLRRLSAAGLSHIHLLPAFDIASVNEDRSQQVSIDADLSVLAPDSVEQQAAVAAVQNQDGFNWGYDPLHFNVPEGSYSTDPDGSKRVREFRAMVKNLNRNGLRVVMDVVYNHTSSFGQYDQSVLDKIVPQYYHRYNTNGGLETSTCCANTASEHRMMEKLMIDSLLLWAKAYKVDGFRFDLMGHHSKQNILRVREALDALTLREDGIDGKNVYLYGEGWNFGEVVNDARFDQATQLNMAGTGVGSFDDRGRDAIRGGNPFGGYRDQGFGTGLHTNPNGYGDDRLSELLVLSDRTRSSLAAGLKEFAFETHTGEIRKAVNIDYFGLPTGYTDDPQEQIAYIAAHDNETLLDGIQAKAPDTMSIADRARMQNFGNALVMLGQGIPFIHAGQDFLRSKSMDRDSYNSGDWFNAIDWTLRESGWGKGLPIAEKNEEKWSIIAPLLANPDLKPDRWLQFKSSLYFRELLRIRYSSPLFRLRDQQSVIDQVHFLNTGPAQTPGLIVMQLNGEGRHAKDLVVLFNGSNQTVSFEHDALDAPHYSLHPVQRWSIDRSTRRAFYSNQQFHIPAMTTSVFIAHRGHHSIKR</sequence>
<dbReference type="InterPro" id="IPR013780">
    <property type="entry name" value="Glyco_hydro_b"/>
</dbReference>
<dbReference type="Gene3D" id="2.60.40.1180">
    <property type="entry name" value="Golgi alpha-mannosidase II"/>
    <property type="match status" value="1"/>
</dbReference>
<dbReference type="RefSeq" id="WP_189402780.1">
    <property type="nucleotide sequence ID" value="NZ_BMXA01000008.1"/>
</dbReference>
<dbReference type="Pfam" id="PF11852">
    <property type="entry name" value="Pullul_strch_C"/>
    <property type="match status" value="1"/>
</dbReference>
<dbReference type="Pfam" id="PF02922">
    <property type="entry name" value="CBM_48"/>
    <property type="match status" value="1"/>
</dbReference>
<dbReference type="InterPro" id="IPR013783">
    <property type="entry name" value="Ig-like_fold"/>
</dbReference>
<feature type="domain" description="Glycosyl hydrolase family 13 catalytic" evidence="4">
    <location>
        <begin position="592"/>
        <end position="960"/>
    </location>
</feature>
<dbReference type="Gene3D" id="3.20.20.80">
    <property type="entry name" value="Glycosidases"/>
    <property type="match status" value="1"/>
</dbReference>
<evidence type="ECO:0000259" key="4">
    <source>
        <dbReference type="SMART" id="SM00642"/>
    </source>
</evidence>
<protein>
    <submittedName>
        <fullName evidence="5">Alpha-1,6-glucosidase</fullName>
    </submittedName>
</protein>
<dbReference type="Gene3D" id="2.60.40.1130">
    <property type="entry name" value="Rab geranylgeranyltransferase alpha-subunit, insert domain"/>
    <property type="match status" value="1"/>
</dbReference>
<keyword evidence="3" id="KW-0732">Signal</keyword>
<dbReference type="Proteomes" id="UP000614811">
    <property type="component" value="Unassembled WGS sequence"/>
</dbReference>
<dbReference type="InterPro" id="IPR011839">
    <property type="entry name" value="Pullul_strch"/>
</dbReference>
<dbReference type="SUPFAM" id="SSF51011">
    <property type="entry name" value="Glycosyl hydrolase domain"/>
    <property type="match status" value="1"/>
</dbReference>
<dbReference type="CDD" id="cd12962">
    <property type="entry name" value="X25_BaPul_like"/>
    <property type="match status" value="2"/>
</dbReference>
<reference evidence="5" key="1">
    <citation type="journal article" date="2014" name="Int. J. Syst. Evol. Microbiol.">
        <title>Complete genome sequence of Corynebacterium casei LMG S-19264T (=DSM 44701T), isolated from a smear-ripened cheese.</title>
        <authorList>
            <consortium name="US DOE Joint Genome Institute (JGI-PGF)"/>
            <person name="Walter F."/>
            <person name="Albersmeier A."/>
            <person name="Kalinowski J."/>
            <person name="Ruckert C."/>
        </authorList>
    </citation>
    <scope>NUCLEOTIDE SEQUENCE</scope>
    <source>
        <strain evidence="5">KCTC 12711</strain>
    </source>
</reference>
<dbReference type="EMBL" id="BMXA01000008">
    <property type="protein sequence ID" value="GHA20192.1"/>
    <property type="molecule type" value="Genomic_DNA"/>
</dbReference>
<dbReference type="Pfam" id="PF17967">
    <property type="entry name" value="Pullulanase_N2"/>
    <property type="match status" value="1"/>
</dbReference>